<protein>
    <submittedName>
        <fullName evidence="2">Uncharacterized protein</fullName>
    </submittedName>
</protein>
<gene>
    <name evidence="2" type="ORF">NA57DRAFT_77446</name>
</gene>
<dbReference type="Proteomes" id="UP000799772">
    <property type="component" value="Unassembled WGS sequence"/>
</dbReference>
<reference evidence="2" key="1">
    <citation type="journal article" date="2020" name="Stud. Mycol.">
        <title>101 Dothideomycetes genomes: a test case for predicting lifestyles and emergence of pathogens.</title>
        <authorList>
            <person name="Haridas S."/>
            <person name="Albert R."/>
            <person name="Binder M."/>
            <person name="Bloem J."/>
            <person name="Labutti K."/>
            <person name="Salamov A."/>
            <person name="Andreopoulos B."/>
            <person name="Baker S."/>
            <person name="Barry K."/>
            <person name="Bills G."/>
            <person name="Bluhm B."/>
            <person name="Cannon C."/>
            <person name="Castanera R."/>
            <person name="Culley D."/>
            <person name="Daum C."/>
            <person name="Ezra D."/>
            <person name="Gonzalez J."/>
            <person name="Henrissat B."/>
            <person name="Kuo A."/>
            <person name="Liang C."/>
            <person name="Lipzen A."/>
            <person name="Lutzoni F."/>
            <person name="Magnuson J."/>
            <person name="Mondo S."/>
            <person name="Nolan M."/>
            <person name="Ohm R."/>
            <person name="Pangilinan J."/>
            <person name="Park H.-J."/>
            <person name="Ramirez L."/>
            <person name="Alfaro M."/>
            <person name="Sun H."/>
            <person name="Tritt A."/>
            <person name="Yoshinaga Y."/>
            <person name="Zwiers L.-H."/>
            <person name="Turgeon B."/>
            <person name="Goodwin S."/>
            <person name="Spatafora J."/>
            <person name="Crous P."/>
            <person name="Grigoriev I."/>
        </authorList>
    </citation>
    <scope>NUCLEOTIDE SEQUENCE</scope>
    <source>
        <strain evidence="2">CBS 133067</strain>
    </source>
</reference>
<dbReference type="AlphaFoldDB" id="A0A9P4ID69"/>
<name>A0A9P4ID69_9PEZI</name>
<feature type="compositionally biased region" description="Gly residues" evidence="1">
    <location>
        <begin position="173"/>
        <end position="185"/>
    </location>
</feature>
<evidence type="ECO:0000313" key="3">
    <source>
        <dbReference type="Proteomes" id="UP000799772"/>
    </source>
</evidence>
<evidence type="ECO:0000256" key="1">
    <source>
        <dbReference type="SAM" id="MobiDB-lite"/>
    </source>
</evidence>
<feature type="compositionally biased region" description="Basic and acidic residues" evidence="1">
    <location>
        <begin position="82"/>
        <end position="97"/>
    </location>
</feature>
<feature type="region of interest" description="Disordered" evidence="1">
    <location>
        <begin position="73"/>
        <end position="299"/>
    </location>
</feature>
<feature type="compositionally biased region" description="Basic and acidic residues" evidence="1">
    <location>
        <begin position="203"/>
        <end position="218"/>
    </location>
</feature>
<feature type="compositionally biased region" description="Low complexity" evidence="1">
    <location>
        <begin position="163"/>
        <end position="172"/>
    </location>
</feature>
<organism evidence="2 3">
    <name type="scientific">Rhizodiscina lignyota</name>
    <dbReference type="NCBI Taxonomy" id="1504668"/>
    <lineage>
        <taxon>Eukaryota</taxon>
        <taxon>Fungi</taxon>
        <taxon>Dikarya</taxon>
        <taxon>Ascomycota</taxon>
        <taxon>Pezizomycotina</taxon>
        <taxon>Dothideomycetes</taxon>
        <taxon>Pleosporomycetidae</taxon>
        <taxon>Aulographales</taxon>
        <taxon>Rhizodiscinaceae</taxon>
        <taxon>Rhizodiscina</taxon>
    </lineage>
</organism>
<comment type="caution">
    <text evidence="2">The sequence shown here is derived from an EMBL/GenBank/DDBJ whole genome shotgun (WGS) entry which is preliminary data.</text>
</comment>
<proteinExistence type="predicted"/>
<dbReference type="EMBL" id="ML978128">
    <property type="protein sequence ID" value="KAF2097193.1"/>
    <property type="molecule type" value="Genomic_DNA"/>
</dbReference>
<evidence type="ECO:0000313" key="2">
    <source>
        <dbReference type="EMBL" id="KAF2097193.1"/>
    </source>
</evidence>
<accession>A0A9P4ID69</accession>
<sequence>MDVDTMDAGPVSHTTVSRVEKVLRPLMQIYQALEEDPGVLDYIRTSSIAPPSTTLSQTAEDRQKFHEWCMGNLPTTAMEGNDNARAHREGDNNHPSHTDITPRTSPPRPRILRQRSRPDDPDQLPTLRPNDDPPDYSGTDTPAKKKVKRDHPDNAGGQSNNNAVGFDVAGVAGVAGGDGGDGGDVLDGHEGPGHVGDSQDSLFETRDNGFDGSAGRENDDAEAGDGNLGLNGIPRPIEPGSVNAHGLQTPAKTPGRPPIHAMPRDQEPLPPITPTSPARPPSDPYRSARNRAKSPSDIGLSKQISPLVEAIRRDPGLYSAYKCLLHSQVLSLGGRMLDPDGQVVNTTGANKLPEHMALYNLAKFTCTNNVNTYLDKLRMVLLDLTWYEYYHDKRRESRDENGKTPPGSLLGDLRDEDIDFYISVEGSSGSKDNMLRAINESRKRGQRLWYICRRLCVGALLLLLPSFSPSWLLNLPLRANNIGPQQSERDSTMHPGFEEFVTHFERLGIKEMAEENGANVAAYWLLRVLDPRPEPSSGH</sequence>
<feature type="compositionally biased region" description="Pro residues" evidence="1">
    <location>
        <begin position="268"/>
        <end position="283"/>
    </location>
</feature>
<keyword evidence="3" id="KW-1185">Reference proteome</keyword>